<dbReference type="SMART" id="SM01092">
    <property type="entry name" value="CO_deh_flav_C"/>
    <property type="match status" value="1"/>
</dbReference>
<evidence type="ECO:0000313" key="6">
    <source>
        <dbReference type="Proteomes" id="UP000199347"/>
    </source>
</evidence>
<gene>
    <name evidence="5" type="ORF">SAMN03080610_02908</name>
</gene>
<dbReference type="InterPro" id="IPR051312">
    <property type="entry name" value="Diverse_Substr_Oxidored"/>
</dbReference>
<keyword evidence="6" id="KW-1185">Reference proteome</keyword>
<dbReference type="PANTHER" id="PTHR42659">
    <property type="entry name" value="XANTHINE DEHYDROGENASE SUBUNIT C-RELATED"/>
    <property type="match status" value="1"/>
</dbReference>
<name>A0A1G5NYM8_AFIMA</name>
<dbReference type="OrthoDB" id="9793944at2"/>
<feature type="domain" description="FAD-binding PCMH-type" evidence="4">
    <location>
        <begin position="1"/>
        <end position="170"/>
    </location>
</feature>
<dbReference type="GO" id="GO:0071949">
    <property type="term" value="F:FAD binding"/>
    <property type="evidence" value="ECO:0007669"/>
    <property type="project" value="InterPro"/>
</dbReference>
<proteinExistence type="predicted"/>
<organism evidence="5 6">
    <name type="scientific">Afifella marina DSM 2698</name>
    <dbReference type="NCBI Taxonomy" id="1120955"/>
    <lineage>
        <taxon>Bacteria</taxon>
        <taxon>Pseudomonadati</taxon>
        <taxon>Pseudomonadota</taxon>
        <taxon>Alphaproteobacteria</taxon>
        <taxon>Hyphomicrobiales</taxon>
        <taxon>Afifellaceae</taxon>
        <taxon>Afifella</taxon>
    </lineage>
</organism>
<evidence type="ECO:0000256" key="1">
    <source>
        <dbReference type="ARBA" id="ARBA00022630"/>
    </source>
</evidence>
<keyword evidence="1" id="KW-0285">Flavoprotein</keyword>
<dbReference type="Gene3D" id="3.30.390.50">
    <property type="entry name" value="CO dehydrogenase flavoprotein, C-terminal domain"/>
    <property type="match status" value="1"/>
</dbReference>
<dbReference type="PANTHER" id="PTHR42659:SF2">
    <property type="entry name" value="XANTHINE DEHYDROGENASE SUBUNIT C-RELATED"/>
    <property type="match status" value="1"/>
</dbReference>
<keyword evidence="2" id="KW-0274">FAD</keyword>
<dbReference type="InterPro" id="IPR016166">
    <property type="entry name" value="FAD-bd_PCMH"/>
</dbReference>
<dbReference type="SUPFAM" id="SSF55447">
    <property type="entry name" value="CO dehydrogenase flavoprotein C-terminal domain-like"/>
    <property type="match status" value="1"/>
</dbReference>
<dbReference type="Proteomes" id="UP000199347">
    <property type="component" value="Unassembled WGS sequence"/>
</dbReference>
<evidence type="ECO:0000259" key="4">
    <source>
        <dbReference type="PROSITE" id="PS51387"/>
    </source>
</evidence>
<reference evidence="5 6" key="1">
    <citation type="submission" date="2016-10" db="EMBL/GenBank/DDBJ databases">
        <authorList>
            <person name="de Groot N.N."/>
        </authorList>
    </citation>
    <scope>NUCLEOTIDE SEQUENCE [LARGE SCALE GENOMIC DNA]</scope>
    <source>
        <strain evidence="5 6">DSM 2698</strain>
    </source>
</reference>
<evidence type="ECO:0000313" key="5">
    <source>
        <dbReference type="EMBL" id="SCZ42374.1"/>
    </source>
</evidence>
<dbReference type="InterPro" id="IPR016167">
    <property type="entry name" value="FAD-bd_PCMH_sub1"/>
</dbReference>
<dbReference type="InterPro" id="IPR016169">
    <property type="entry name" value="FAD-bd_PCMH_sub2"/>
</dbReference>
<dbReference type="RefSeq" id="WP_092814725.1">
    <property type="nucleotide sequence ID" value="NZ_FMVW01000007.1"/>
</dbReference>
<dbReference type="Gene3D" id="3.30.465.10">
    <property type="match status" value="1"/>
</dbReference>
<dbReference type="InterPro" id="IPR036318">
    <property type="entry name" value="FAD-bd_PCMH-like_sf"/>
</dbReference>
<dbReference type="Gene3D" id="3.30.43.10">
    <property type="entry name" value="Uridine Diphospho-n-acetylenolpyruvylglucosamine Reductase, domain 2"/>
    <property type="match status" value="1"/>
</dbReference>
<dbReference type="AlphaFoldDB" id="A0A1G5NYM8"/>
<dbReference type="GO" id="GO:0016491">
    <property type="term" value="F:oxidoreductase activity"/>
    <property type="evidence" value="ECO:0007669"/>
    <property type="project" value="UniProtKB-KW"/>
</dbReference>
<dbReference type="EMBL" id="FMVW01000007">
    <property type="protein sequence ID" value="SCZ42374.1"/>
    <property type="molecule type" value="Genomic_DNA"/>
</dbReference>
<dbReference type="STRING" id="1120955.SAMN03080610_02908"/>
<evidence type="ECO:0000256" key="2">
    <source>
        <dbReference type="ARBA" id="ARBA00022827"/>
    </source>
</evidence>
<dbReference type="PROSITE" id="PS51387">
    <property type="entry name" value="FAD_PCMH"/>
    <property type="match status" value="1"/>
</dbReference>
<protein>
    <submittedName>
        <fullName evidence="5">Carbon-monoxide dehydrogenase medium subunit</fullName>
    </submittedName>
</protein>
<sequence>MYSLTYKRADSVEEARRLFQEASDAAYLAGGHTLLPTMKQRLAAHDVLVDLTRIGSMKGISVEGDRVRIGGGMTHAEVAGSSEVQRAIPSLAALAGSIGDAQVRHRGTLGGSIANDDPAADYPAAALALAATIMTDSREIAADDFFTALYETALEESEIVTGVSFAIPETAGYAKFRNPASRYPMAGVFVARHRDGSVRVAVTGAGNEGVFRWQAAESALAGDFSANALEGLSVDPDLMMGDIHGSAEYRANLVAVMARRALANLGSAEAII</sequence>
<dbReference type="SUPFAM" id="SSF56176">
    <property type="entry name" value="FAD-binding/transporter-associated domain-like"/>
    <property type="match status" value="1"/>
</dbReference>
<dbReference type="Pfam" id="PF00941">
    <property type="entry name" value="FAD_binding_5"/>
    <property type="match status" value="1"/>
</dbReference>
<dbReference type="InterPro" id="IPR036683">
    <property type="entry name" value="CO_DH_flav_C_dom_sf"/>
</dbReference>
<accession>A0A1G5NYM8</accession>
<dbReference type="InterPro" id="IPR002346">
    <property type="entry name" value="Mopterin_DH_FAD-bd"/>
</dbReference>
<keyword evidence="3" id="KW-0560">Oxidoreductase</keyword>
<dbReference type="InterPro" id="IPR005107">
    <property type="entry name" value="CO_DH_flav_C"/>
</dbReference>
<evidence type="ECO:0000256" key="3">
    <source>
        <dbReference type="ARBA" id="ARBA00023002"/>
    </source>
</evidence>